<name>A0AAD6SFX5_9AGAR</name>
<proteinExistence type="predicted"/>
<dbReference type="Proteomes" id="UP001218188">
    <property type="component" value="Unassembled WGS sequence"/>
</dbReference>
<dbReference type="AlphaFoldDB" id="A0AAD6SFX5"/>
<gene>
    <name evidence="2" type="ORF">C8F04DRAFT_1301696</name>
</gene>
<feature type="region of interest" description="Disordered" evidence="1">
    <location>
        <begin position="472"/>
        <end position="523"/>
    </location>
</feature>
<reference evidence="2" key="1">
    <citation type="submission" date="2023-03" db="EMBL/GenBank/DDBJ databases">
        <title>Massive genome expansion in bonnet fungi (Mycena s.s.) driven by repeated elements and novel gene families across ecological guilds.</title>
        <authorList>
            <consortium name="Lawrence Berkeley National Laboratory"/>
            <person name="Harder C.B."/>
            <person name="Miyauchi S."/>
            <person name="Viragh M."/>
            <person name="Kuo A."/>
            <person name="Thoen E."/>
            <person name="Andreopoulos B."/>
            <person name="Lu D."/>
            <person name="Skrede I."/>
            <person name="Drula E."/>
            <person name="Henrissat B."/>
            <person name="Morin E."/>
            <person name="Kohler A."/>
            <person name="Barry K."/>
            <person name="LaButti K."/>
            <person name="Morin E."/>
            <person name="Salamov A."/>
            <person name="Lipzen A."/>
            <person name="Mereny Z."/>
            <person name="Hegedus B."/>
            <person name="Baldrian P."/>
            <person name="Stursova M."/>
            <person name="Weitz H."/>
            <person name="Taylor A."/>
            <person name="Grigoriev I.V."/>
            <person name="Nagy L.G."/>
            <person name="Martin F."/>
            <person name="Kauserud H."/>
        </authorList>
    </citation>
    <scope>NUCLEOTIDE SEQUENCE</scope>
    <source>
        <strain evidence="2">CBHHK200</strain>
    </source>
</reference>
<accession>A0AAD6SFX5</accession>
<feature type="compositionally biased region" description="Basic and acidic residues" evidence="1">
    <location>
        <begin position="155"/>
        <end position="165"/>
    </location>
</feature>
<keyword evidence="3" id="KW-1185">Reference proteome</keyword>
<evidence type="ECO:0000313" key="2">
    <source>
        <dbReference type="EMBL" id="KAJ7024732.1"/>
    </source>
</evidence>
<organism evidence="2 3">
    <name type="scientific">Mycena alexandri</name>
    <dbReference type="NCBI Taxonomy" id="1745969"/>
    <lineage>
        <taxon>Eukaryota</taxon>
        <taxon>Fungi</taxon>
        <taxon>Dikarya</taxon>
        <taxon>Basidiomycota</taxon>
        <taxon>Agaricomycotina</taxon>
        <taxon>Agaricomycetes</taxon>
        <taxon>Agaricomycetidae</taxon>
        <taxon>Agaricales</taxon>
        <taxon>Marasmiineae</taxon>
        <taxon>Mycenaceae</taxon>
        <taxon>Mycena</taxon>
    </lineage>
</organism>
<feature type="compositionally biased region" description="Acidic residues" evidence="1">
    <location>
        <begin position="169"/>
        <end position="182"/>
    </location>
</feature>
<dbReference type="EMBL" id="JARJCM010000165">
    <property type="protein sequence ID" value="KAJ7024732.1"/>
    <property type="molecule type" value="Genomic_DNA"/>
</dbReference>
<evidence type="ECO:0000256" key="1">
    <source>
        <dbReference type="SAM" id="MobiDB-lite"/>
    </source>
</evidence>
<protein>
    <submittedName>
        <fullName evidence="2">Uncharacterized protein</fullName>
    </submittedName>
</protein>
<evidence type="ECO:0000313" key="3">
    <source>
        <dbReference type="Proteomes" id="UP001218188"/>
    </source>
</evidence>
<sequence>MDNNTANELAAVKGGPINSLKEPALLVVAKALRIEIKTSGPDKQLIPEIKVVLNAALRNPAFAQREDLQKFIIYPRGIAVAVKNSADKVSEDGVAPGPTALTGAHKKLIGSEATSDPPGQQKILSKGMKKVPASSASEPSEDEGSEPSSPLTSDAGHKPQDDKVPNTESPEDDGNGENPEVPDVEIIVQFQGTDPREVWTPPSQRPKISVVKTADNTYSALLKTLIPVALAQDSPIKKDGKAKLAITGPLGGRLNLGTIDEFDDGGVPETLQLGTLDEYKLKQIPAGLVCNIFWEPKSTVKTEANNNADGIISTELFAPESKPLEFAQQRHAANIAAADAADDPFTSYLQTKLGGPVRPRAILKTIGPMKARYLELTTTMSDLKVEWGDGANFRVTDDHQGAFKGFKFQTSTVQTALHIGHTTTDNDDKLFRYQHIHDDHTNKAQEYVESDKHKALFDPISSTQFTNYIKERKAEKAAEERRELKEQDKKRRREEEKSEKQEKKKRRGTDGAAQKPLSSTLDQ</sequence>
<comment type="caution">
    <text evidence="2">The sequence shown here is derived from an EMBL/GenBank/DDBJ whole genome shotgun (WGS) entry which is preliminary data.</text>
</comment>
<feature type="region of interest" description="Disordered" evidence="1">
    <location>
        <begin position="109"/>
        <end position="182"/>
    </location>
</feature>
<feature type="compositionally biased region" description="Basic and acidic residues" evidence="1">
    <location>
        <begin position="472"/>
        <end position="502"/>
    </location>
</feature>